<protein>
    <submittedName>
        <fullName evidence="1">Uncharacterized protein</fullName>
    </submittedName>
</protein>
<evidence type="ECO:0000313" key="2">
    <source>
        <dbReference type="Proteomes" id="UP000014680"/>
    </source>
</evidence>
<accession>A0A0A1U481</accession>
<sequence>MRRVDMSSELTKNKYQAYKNYQVYQEAVLIDMLVPFCDIVFGRPSKRTTTTLQFLFIKELRFDGYVVDVSEFIESRCEDISNMEKKKGVKEKTSMRRCENNKFTECLHLLIDILTELGYFFNTSKSQGKNGIAKSETIQRIFKDNKCLFSKQEIMGLGKEIHQRIVKTVTSNPNFVLTANEIRPNGTLSAHPFCQL</sequence>
<dbReference type="EMBL" id="KB206860">
    <property type="protein sequence ID" value="ELP87523.1"/>
    <property type="molecule type" value="Genomic_DNA"/>
</dbReference>
<dbReference type="VEuPathDB" id="AmoebaDB:EIN_098500"/>
<gene>
    <name evidence="1" type="ORF">EIN_098500</name>
</gene>
<dbReference type="KEGG" id="eiv:EIN_098500"/>
<dbReference type="GeneID" id="14886455"/>
<organism evidence="1 2">
    <name type="scientific">Entamoeba invadens IP1</name>
    <dbReference type="NCBI Taxonomy" id="370355"/>
    <lineage>
        <taxon>Eukaryota</taxon>
        <taxon>Amoebozoa</taxon>
        <taxon>Evosea</taxon>
        <taxon>Archamoebae</taxon>
        <taxon>Mastigamoebida</taxon>
        <taxon>Entamoebidae</taxon>
        <taxon>Entamoeba</taxon>
    </lineage>
</organism>
<name>A0A0A1U481_ENTIV</name>
<proteinExistence type="predicted"/>
<reference evidence="1 2" key="1">
    <citation type="submission" date="2012-10" db="EMBL/GenBank/DDBJ databases">
        <authorList>
            <person name="Zafar N."/>
            <person name="Inman J."/>
            <person name="Hall N."/>
            <person name="Lorenzi H."/>
            <person name="Caler E."/>
        </authorList>
    </citation>
    <scope>NUCLEOTIDE SEQUENCE [LARGE SCALE GENOMIC DNA]</scope>
    <source>
        <strain evidence="1 2">IP1</strain>
    </source>
</reference>
<evidence type="ECO:0000313" key="1">
    <source>
        <dbReference type="EMBL" id="ELP87523.1"/>
    </source>
</evidence>
<keyword evidence="2" id="KW-1185">Reference proteome</keyword>
<dbReference type="AlphaFoldDB" id="A0A0A1U481"/>
<dbReference type="Proteomes" id="UP000014680">
    <property type="component" value="Unassembled WGS sequence"/>
</dbReference>
<dbReference type="RefSeq" id="XP_004254294.1">
    <property type="nucleotide sequence ID" value="XM_004254246.1"/>
</dbReference>